<evidence type="ECO:0000313" key="1">
    <source>
        <dbReference type="EMBL" id="GFY07079.1"/>
    </source>
</evidence>
<dbReference type="EMBL" id="BMAU01021266">
    <property type="protein sequence ID" value="GFY07079.1"/>
    <property type="molecule type" value="Genomic_DNA"/>
</dbReference>
<evidence type="ECO:0000313" key="2">
    <source>
        <dbReference type="Proteomes" id="UP000887159"/>
    </source>
</evidence>
<reference evidence="1" key="1">
    <citation type="submission" date="2020-08" db="EMBL/GenBank/DDBJ databases">
        <title>Multicomponent nature underlies the extraordinary mechanical properties of spider dragline silk.</title>
        <authorList>
            <person name="Kono N."/>
            <person name="Nakamura H."/>
            <person name="Mori M."/>
            <person name="Yoshida Y."/>
            <person name="Ohtoshi R."/>
            <person name="Malay A.D."/>
            <person name="Moran D.A.P."/>
            <person name="Tomita M."/>
            <person name="Numata K."/>
            <person name="Arakawa K."/>
        </authorList>
    </citation>
    <scope>NUCLEOTIDE SEQUENCE</scope>
</reference>
<comment type="caution">
    <text evidence="1">The sequence shown here is derived from an EMBL/GenBank/DDBJ whole genome shotgun (WGS) entry which is preliminary data.</text>
</comment>
<proteinExistence type="predicted"/>
<dbReference type="Proteomes" id="UP000887159">
    <property type="component" value="Unassembled WGS sequence"/>
</dbReference>
<protein>
    <submittedName>
        <fullName evidence="1">Uncharacterized protein</fullName>
    </submittedName>
</protein>
<sequence length="103" mass="11664">MMIPAYNKKRCAAVPFETGIHFRRKTDFSPEEGTAKSYLGFEHEPTSLWLVLGGALRVAIAPLPSMSVSGMLYMDEVWRSNWPNHLANILSFQKLIDQMSVYA</sequence>
<accession>A0A8X6S591</accession>
<organism evidence="1 2">
    <name type="scientific">Trichonephila clavipes</name>
    <name type="common">Golden silk orbweaver</name>
    <name type="synonym">Nephila clavipes</name>
    <dbReference type="NCBI Taxonomy" id="2585209"/>
    <lineage>
        <taxon>Eukaryota</taxon>
        <taxon>Metazoa</taxon>
        <taxon>Ecdysozoa</taxon>
        <taxon>Arthropoda</taxon>
        <taxon>Chelicerata</taxon>
        <taxon>Arachnida</taxon>
        <taxon>Araneae</taxon>
        <taxon>Araneomorphae</taxon>
        <taxon>Entelegynae</taxon>
        <taxon>Araneoidea</taxon>
        <taxon>Nephilidae</taxon>
        <taxon>Trichonephila</taxon>
    </lineage>
</organism>
<name>A0A8X6S591_TRICX</name>
<keyword evidence="2" id="KW-1185">Reference proteome</keyword>
<dbReference type="AlphaFoldDB" id="A0A8X6S591"/>
<gene>
    <name evidence="1" type="ORF">TNCV_4203501</name>
</gene>